<gene>
    <name evidence="1" type="ORF">RHMOL_Rhmol06G0011500</name>
</gene>
<comment type="caution">
    <text evidence="1">The sequence shown here is derived from an EMBL/GenBank/DDBJ whole genome shotgun (WGS) entry which is preliminary data.</text>
</comment>
<evidence type="ECO:0000313" key="2">
    <source>
        <dbReference type="Proteomes" id="UP001062846"/>
    </source>
</evidence>
<dbReference type="EMBL" id="CM046393">
    <property type="protein sequence ID" value="KAI8549252.1"/>
    <property type="molecule type" value="Genomic_DNA"/>
</dbReference>
<evidence type="ECO:0000313" key="1">
    <source>
        <dbReference type="EMBL" id="KAI8549252.1"/>
    </source>
</evidence>
<sequence>MAFMRGEPLVAKLAVIAKYGVLPGAMIAALIYSPPDYASSKKHDHASSSKLLLTATRYMISLELCWDLLDGSALCDVYHQFGFEFDECKFRLIRSWTV</sequence>
<organism evidence="1 2">
    <name type="scientific">Rhododendron molle</name>
    <name type="common">Chinese azalea</name>
    <name type="synonym">Azalea mollis</name>
    <dbReference type="NCBI Taxonomy" id="49168"/>
    <lineage>
        <taxon>Eukaryota</taxon>
        <taxon>Viridiplantae</taxon>
        <taxon>Streptophyta</taxon>
        <taxon>Embryophyta</taxon>
        <taxon>Tracheophyta</taxon>
        <taxon>Spermatophyta</taxon>
        <taxon>Magnoliopsida</taxon>
        <taxon>eudicotyledons</taxon>
        <taxon>Gunneridae</taxon>
        <taxon>Pentapetalae</taxon>
        <taxon>asterids</taxon>
        <taxon>Ericales</taxon>
        <taxon>Ericaceae</taxon>
        <taxon>Ericoideae</taxon>
        <taxon>Rhodoreae</taxon>
        <taxon>Rhododendron</taxon>
    </lineage>
</organism>
<proteinExistence type="predicted"/>
<dbReference type="Proteomes" id="UP001062846">
    <property type="component" value="Chromosome 6"/>
</dbReference>
<reference evidence="1" key="1">
    <citation type="submission" date="2022-02" db="EMBL/GenBank/DDBJ databases">
        <title>Plant Genome Project.</title>
        <authorList>
            <person name="Zhang R.-G."/>
        </authorList>
    </citation>
    <scope>NUCLEOTIDE SEQUENCE</scope>
    <source>
        <strain evidence="1">AT1</strain>
    </source>
</reference>
<name>A0ACC0N9E0_RHOML</name>
<accession>A0ACC0N9E0</accession>
<protein>
    <submittedName>
        <fullName evidence="1">Uncharacterized protein</fullName>
    </submittedName>
</protein>
<keyword evidence="2" id="KW-1185">Reference proteome</keyword>